<dbReference type="InterPro" id="IPR029044">
    <property type="entry name" value="Nucleotide-diphossugar_trans"/>
</dbReference>
<organism evidence="9 10">
    <name type="scientific">Methanocaldococcus villosus KIN24-T80</name>
    <dbReference type="NCBI Taxonomy" id="1069083"/>
    <lineage>
        <taxon>Archaea</taxon>
        <taxon>Methanobacteriati</taxon>
        <taxon>Methanobacteriota</taxon>
        <taxon>Methanomada group</taxon>
        <taxon>Methanococci</taxon>
        <taxon>Methanococcales</taxon>
        <taxon>Methanocaldococcaceae</taxon>
        <taxon>Methanocaldococcus</taxon>
    </lineage>
</organism>
<accession>N6VXQ1</accession>
<dbReference type="GO" id="GO:0006777">
    <property type="term" value="P:Mo-molybdopterin cofactor biosynthetic process"/>
    <property type="evidence" value="ECO:0007669"/>
    <property type="project" value="UniProtKB-KW"/>
</dbReference>
<dbReference type="PANTHER" id="PTHR19136:SF81">
    <property type="entry name" value="MOLYBDENUM COFACTOR GUANYLYLTRANSFERASE"/>
    <property type="match status" value="1"/>
</dbReference>
<keyword evidence="2" id="KW-0808">Transferase</keyword>
<comment type="caution">
    <text evidence="9">The sequence shown here is derived from an EMBL/GenBank/DDBJ whole genome shotgun (WGS) entry which is preliminary data.</text>
</comment>
<dbReference type="Proteomes" id="UP000053695">
    <property type="component" value="Unassembled WGS sequence"/>
</dbReference>
<keyword evidence="6" id="KW-0342">GTP-binding</keyword>
<keyword evidence="5" id="KW-0460">Magnesium</keyword>
<evidence type="ECO:0000256" key="2">
    <source>
        <dbReference type="ARBA" id="ARBA00022679"/>
    </source>
</evidence>
<dbReference type="GO" id="GO:0016779">
    <property type="term" value="F:nucleotidyltransferase activity"/>
    <property type="evidence" value="ECO:0007669"/>
    <property type="project" value="TreeGrafter"/>
</dbReference>
<evidence type="ECO:0000259" key="8">
    <source>
        <dbReference type="Pfam" id="PF12804"/>
    </source>
</evidence>
<dbReference type="HAMAP" id="MF_00316">
    <property type="entry name" value="MobA"/>
    <property type="match status" value="1"/>
</dbReference>
<feature type="non-terminal residue" evidence="9">
    <location>
        <position position="195"/>
    </location>
</feature>
<sequence>MVCIIGAIVLAGGEGKRIGGEKPFKIFNGKCLLDYPVDLLMSLNIPYVIVFAKNPINTKKEREFIRKSYIVSFDLIENKGPLMGLLVGMRVLEKEWFLALPCDAPFITQEAIKKLINFIDNKYNIIIPKHKNGYIEPLFALYRRDCLKEIENIILEGKNLSLRNLIKRSKPLFIDAEIFGNIFININTLDDLNIK</sequence>
<dbReference type="SUPFAM" id="SSF53448">
    <property type="entry name" value="Nucleotide-diphospho-sugar transferases"/>
    <property type="match status" value="1"/>
</dbReference>
<dbReference type="InterPro" id="IPR025877">
    <property type="entry name" value="MobA-like_NTP_Trfase"/>
</dbReference>
<dbReference type="AlphaFoldDB" id="N6VXQ1"/>
<evidence type="ECO:0000256" key="7">
    <source>
        <dbReference type="ARBA" id="ARBA00023150"/>
    </source>
</evidence>
<evidence type="ECO:0000256" key="1">
    <source>
        <dbReference type="ARBA" id="ARBA00022490"/>
    </source>
</evidence>
<dbReference type="GO" id="GO:0046872">
    <property type="term" value="F:metal ion binding"/>
    <property type="evidence" value="ECO:0007669"/>
    <property type="project" value="UniProtKB-KW"/>
</dbReference>
<evidence type="ECO:0000256" key="6">
    <source>
        <dbReference type="ARBA" id="ARBA00023134"/>
    </source>
</evidence>
<evidence type="ECO:0000256" key="3">
    <source>
        <dbReference type="ARBA" id="ARBA00022723"/>
    </source>
</evidence>
<dbReference type="Gene3D" id="3.90.550.10">
    <property type="entry name" value="Spore Coat Polysaccharide Biosynthesis Protein SpsA, Chain A"/>
    <property type="match status" value="1"/>
</dbReference>
<keyword evidence="1" id="KW-0963">Cytoplasm</keyword>
<dbReference type="GO" id="GO:0005525">
    <property type="term" value="F:GTP binding"/>
    <property type="evidence" value="ECO:0007669"/>
    <property type="project" value="UniProtKB-KW"/>
</dbReference>
<dbReference type="STRING" id="1069083.GCA_000371805_00310"/>
<gene>
    <name evidence="9" type="ORF">J422_05194</name>
</gene>
<keyword evidence="4" id="KW-0547">Nucleotide-binding</keyword>
<evidence type="ECO:0000256" key="5">
    <source>
        <dbReference type="ARBA" id="ARBA00022842"/>
    </source>
</evidence>
<evidence type="ECO:0000313" key="10">
    <source>
        <dbReference type="Proteomes" id="UP000053695"/>
    </source>
</evidence>
<keyword evidence="10" id="KW-1185">Reference proteome</keyword>
<protein>
    <submittedName>
        <fullName evidence="9">Putative molybdopterin-guanine dinucleotide biosynthesis protein A</fullName>
    </submittedName>
</protein>
<dbReference type="CDD" id="cd02503">
    <property type="entry name" value="MobA"/>
    <property type="match status" value="1"/>
</dbReference>
<dbReference type="Pfam" id="PF12804">
    <property type="entry name" value="NTP_transf_3"/>
    <property type="match status" value="1"/>
</dbReference>
<proteinExistence type="inferred from homology"/>
<evidence type="ECO:0000256" key="4">
    <source>
        <dbReference type="ARBA" id="ARBA00022741"/>
    </source>
</evidence>
<evidence type="ECO:0000313" key="9">
    <source>
        <dbReference type="EMBL" id="ENN95917.1"/>
    </source>
</evidence>
<dbReference type="InterPro" id="IPR013482">
    <property type="entry name" value="Molybde_CF_guanTrfase"/>
</dbReference>
<name>N6VXQ1_9EURY</name>
<keyword evidence="3" id="KW-0479">Metal-binding</keyword>
<keyword evidence="7" id="KW-0501">Molybdenum cofactor biosynthesis</keyword>
<reference evidence="9 10" key="1">
    <citation type="journal article" date="2013" name="Genome Announc.">
        <title>Draft Genome Sequence of a Highly Flagellated, Fast-Swimming Archaeon, Methanocaldococcus villosus Strain KIN24-T80 (DSM 22612).</title>
        <authorList>
            <person name="Thennarasu S."/>
            <person name="Polireddy D."/>
            <person name="Antony A."/>
            <person name="Yada M.R."/>
            <person name="Algarawi S."/>
            <person name="Sivakumar N."/>
        </authorList>
    </citation>
    <scope>NUCLEOTIDE SEQUENCE [LARGE SCALE GENOMIC DNA]</scope>
    <source>
        <strain evidence="9 10">KIN24-T80</strain>
    </source>
</reference>
<feature type="domain" description="MobA-like NTP transferase" evidence="8">
    <location>
        <begin position="7"/>
        <end position="168"/>
    </location>
</feature>
<dbReference type="EMBL" id="APMM01000034">
    <property type="protein sequence ID" value="ENN95917.1"/>
    <property type="molecule type" value="Genomic_DNA"/>
</dbReference>
<dbReference type="PANTHER" id="PTHR19136">
    <property type="entry name" value="MOLYBDENUM COFACTOR GUANYLYLTRANSFERASE"/>
    <property type="match status" value="1"/>
</dbReference>